<comment type="caution">
    <text evidence="1">The sequence shown here is derived from an EMBL/GenBank/DDBJ whole genome shotgun (WGS) entry which is preliminary data.</text>
</comment>
<proteinExistence type="predicted"/>
<reference evidence="1 2" key="1">
    <citation type="submission" date="2019-05" db="EMBL/GenBank/DDBJ databases">
        <title>Another draft genome of Portunus trituberculatus and its Hox gene families provides insights of decapod evolution.</title>
        <authorList>
            <person name="Jeong J.-H."/>
            <person name="Song I."/>
            <person name="Kim S."/>
            <person name="Choi T."/>
            <person name="Kim D."/>
            <person name="Ryu S."/>
            <person name="Kim W."/>
        </authorList>
    </citation>
    <scope>NUCLEOTIDE SEQUENCE [LARGE SCALE GENOMIC DNA]</scope>
    <source>
        <tissue evidence="1">Muscle</tissue>
    </source>
</reference>
<name>A0A5B7HFY0_PORTR</name>
<gene>
    <name evidence="1" type="ORF">E2C01_065956</name>
</gene>
<dbReference type="AlphaFoldDB" id="A0A5B7HFY0"/>
<accession>A0A5B7HFY0</accession>
<evidence type="ECO:0000313" key="1">
    <source>
        <dbReference type="EMBL" id="MPC71671.1"/>
    </source>
</evidence>
<protein>
    <submittedName>
        <fullName evidence="1">Uncharacterized protein</fullName>
    </submittedName>
</protein>
<keyword evidence="2" id="KW-1185">Reference proteome</keyword>
<evidence type="ECO:0000313" key="2">
    <source>
        <dbReference type="Proteomes" id="UP000324222"/>
    </source>
</evidence>
<dbReference type="Proteomes" id="UP000324222">
    <property type="component" value="Unassembled WGS sequence"/>
</dbReference>
<dbReference type="EMBL" id="VSRR010033339">
    <property type="protein sequence ID" value="MPC71671.1"/>
    <property type="molecule type" value="Genomic_DNA"/>
</dbReference>
<organism evidence="1 2">
    <name type="scientific">Portunus trituberculatus</name>
    <name type="common">Swimming crab</name>
    <name type="synonym">Neptunus trituberculatus</name>
    <dbReference type="NCBI Taxonomy" id="210409"/>
    <lineage>
        <taxon>Eukaryota</taxon>
        <taxon>Metazoa</taxon>
        <taxon>Ecdysozoa</taxon>
        <taxon>Arthropoda</taxon>
        <taxon>Crustacea</taxon>
        <taxon>Multicrustacea</taxon>
        <taxon>Malacostraca</taxon>
        <taxon>Eumalacostraca</taxon>
        <taxon>Eucarida</taxon>
        <taxon>Decapoda</taxon>
        <taxon>Pleocyemata</taxon>
        <taxon>Brachyura</taxon>
        <taxon>Eubrachyura</taxon>
        <taxon>Portunoidea</taxon>
        <taxon>Portunidae</taxon>
        <taxon>Portuninae</taxon>
        <taxon>Portunus</taxon>
    </lineage>
</organism>
<sequence>MGRVTSRHASTGDREADGHGALVTSVLCATWACDVSGVTVLGGVKALITSTMTLFHIHSAYYLVTLYSFRNLCGNCQ</sequence>